<name>A0ABN0USE8_9ACTN</name>
<reference evidence="1 2" key="1">
    <citation type="journal article" date="2019" name="Int. J. Syst. Evol. Microbiol.">
        <title>The Global Catalogue of Microorganisms (GCM) 10K type strain sequencing project: providing services to taxonomists for standard genome sequencing and annotation.</title>
        <authorList>
            <consortium name="The Broad Institute Genomics Platform"/>
            <consortium name="The Broad Institute Genome Sequencing Center for Infectious Disease"/>
            <person name="Wu L."/>
            <person name="Ma J."/>
        </authorList>
    </citation>
    <scope>NUCLEOTIDE SEQUENCE [LARGE SCALE GENOMIC DNA]</scope>
    <source>
        <strain evidence="1 2">JCM 10425</strain>
    </source>
</reference>
<evidence type="ECO:0000313" key="2">
    <source>
        <dbReference type="Proteomes" id="UP001500967"/>
    </source>
</evidence>
<proteinExistence type="predicted"/>
<protein>
    <submittedName>
        <fullName evidence="1">Uncharacterized protein</fullName>
    </submittedName>
</protein>
<accession>A0ABN0USE8</accession>
<gene>
    <name evidence="1" type="ORF">GCM10009539_51700</name>
</gene>
<sequence>MFIVLLLVALAAVVGAMLTALPRMEGRLAEDLGPASAEAPAPTGTP</sequence>
<dbReference type="EMBL" id="BAAAGX010000020">
    <property type="protein sequence ID" value="GAA0259959.1"/>
    <property type="molecule type" value="Genomic_DNA"/>
</dbReference>
<organism evidence="1 2">
    <name type="scientific">Cryptosporangium japonicum</name>
    <dbReference type="NCBI Taxonomy" id="80872"/>
    <lineage>
        <taxon>Bacteria</taxon>
        <taxon>Bacillati</taxon>
        <taxon>Actinomycetota</taxon>
        <taxon>Actinomycetes</taxon>
        <taxon>Cryptosporangiales</taxon>
        <taxon>Cryptosporangiaceae</taxon>
        <taxon>Cryptosporangium</taxon>
    </lineage>
</organism>
<comment type="caution">
    <text evidence="1">The sequence shown here is derived from an EMBL/GenBank/DDBJ whole genome shotgun (WGS) entry which is preliminary data.</text>
</comment>
<evidence type="ECO:0000313" key="1">
    <source>
        <dbReference type="EMBL" id="GAA0259959.1"/>
    </source>
</evidence>
<dbReference type="Proteomes" id="UP001500967">
    <property type="component" value="Unassembled WGS sequence"/>
</dbReference>
<dbReference type="RefSeq" id="WP_344651505.1">
    <property type="nucleotide sequence ID" value="NZ_BAAAGX010000020.1"/>
</dbReference>
<keyword evidence="2" id="KW-1185">Reference proteome</keyword>